<dbReference type="Pfam" id="PF00447">
    <property type="entry name" value="HSF_DNA-bind"/>
    <property type="match status" value="1"/>
</dbReference>
<dbReference type="InParanoid" id="A0A1X2H7S5"/>
<reference evidence="10 11" key="1">
    <citation type="submission" date="2016-07" db="EMBL/GenBank/DDBJ databases">
        <title>Pervasive Adenine N6-methylation of Active Genes in Fungi.</title>
        <authorList>
            <consortium name="DOE Joint Genome Institute"/>
            <person name="Mondo S.J."/>
            <person name="Dannebaum R.O."/>
            <person name="Kuo R.C."/>
            <person name="Labutti K."/>
            <person name="Haridas S."/>
            <person name="Kuo A."/>
            <person name="Salamov A."/>
            <person name="Ahrendt S.R."/>
            <person name="Lipzen A."/>
            <person name="Sullivan W."/>
            <person name="Andreopoulos W.B."/>
            <person name="Clum A."/>
            <person name="Lindquist E."/>
            <person name="Daum C."/>
            <person name="Ramamoorthy G.K."/>
            <person name="Gryganskyi A."/>
            <person name="Culley D."/>
            <person name="Magnuson J.K."/>
            <person name="James T.Y."/>
            <person name="O'Malley M.A."/>
            <person name="Stajich J.E."/>
            <person name="Spatafora J.W."/>
            <person name="Visel A."/>
            <person name="Grigoriev I.V."/>
        </authorList>
    </citation>
    <scope>NUCLEOTIDE SEQUENCE [LARGE SCALE GENOMIC DNA]</scope>
    <source>
        <strain evidence="10 11">NRRL 2496</strain>
    </source>
</reference>
<dbReference type="Gene3D" id="1.10.10.10">
    <property type="entry name" value="Winged helix-like DNA-binding domain superfamily/Winged helix DNA-binding domain"/>
    <property type="match status" value="1"/>
</dbReference>
<comment type="subcellular location">
    <subcellularLocation>
        <location evidence="1">Nucleus</location>
    </subcellularLocation>
</comment>
<feature type="compositionally biased region" description="Basic and acidic residues" evidence="8">
    <location>
        <begin position="390"/>
        <end position="415"/>
    </location>
</feature>
<evidence type="ECO:0000256" key="2">
    <source>
        <dbReference type="ARBA" id="ARBA00006403"/>
    </source>
</evidence>
<protein>
    <submittedName>
        <fullName evidence="10">HSF-type DNA-binding-domain-containing protein</fullName>
    </submittedName>
</protein>
<evidence type="ECO:0000256" key="7">
    <source>
        <dbReference type="RuleBase" id="RU004020"/>
    </source>
</evidence>
<dbReference type="PANTHER" id="PTHR10015:SF427">
    <property type="entry name" value="HEAT SHOCK FACTOR PROTEIN"/>
    <property type="match status" value="1"/>
</dbReference>
<dbReference type="Proteomes" id="UP000242180">
    <property type="component" value="Unassembled WGS sequence"/>
</dbReference>
<feature type="region of interest" description="Disordered" evidence="8">
    <location>
        <begin position="372"/>
        <end position="415"/>
    </location>
</feature>
<evidence type="ECO:0000313" key="11">
    <source>
        <dbReference type="Proteomes" id="UP000242180"/>
    </source>
</evidence>
<proteinExistence type="inferred from homology"/>
<dbReference type="PANTHER" id="PTHR10015">
    <property type="entry name" value="HEAT SHOCK TRANSCRIPTION FACTOR"/>
    <property type="match status" value="1"/>
</dbReference>
<comment type="similarity">
    <text evidence="2 7">Belongs to the HSF family.</text>
</comment>
<dbReference type="InterPro" id="IPR000232">
    <property type="entry name" value="HSF_DNA-bd"/>
</dbReference>
<dbReference type="PRINTS" id="PR00056">
    <property type="entry name" value="HSFDOMAIN"/>
</dbReference>
<evidence type="ECO:0000256" key="1">
    <source>
        <dbReference type="ARBA" id="ARBA00004123"/>
    </source>
</evidence>
<feature type="compositionally biased region" description="Polar residues" evidence="8">
    <location>
        <begin position="372"/>
        <end position="389"/>
    </location>
</feature>
<evidence type="ECO:0000256" key="5">
    <source>
        <dbReference type="ARBA" id="ARBA00023163"/>
    </source>
</evidence>
<keyword evidence="6" id="KW-0539">Nucleus</keyword>
<dbReference type="InterPro" id="IPR036388">
    <property type="entry name" value="WH-like_DNA-bd_sf"/>
</dbReference>
<feature type="region of interest" description="Disordered" evidence="8">
    <location>
        <begin position="287"/>
        <end position="314"/>
    </location>
</feature>
<organism evidence="10 11">
    <name type="scientific">Syncephalastrum racemosum</name>
    <name type="common">Filamentous fungus</name>
    <dbReference type="NCBI Taxonomy" id="13706"/>
    <lineage>
        <taxon>Eukaryota</taxon>
        <taxon>Fungi</taxon>
        <taxon>Fungi incertae sedis</taxon>
        <taxon>Mucoromycota</taxon>
        <taxon>Mucoromycotina</taxon>
        <taxon>Mucoromycetes</taxon>
        <taxon>Mucorales</taxon>
        <taxon>Syncephalastraceae</taxon>
        <taxon>Syncephalastrum</taxon>
    </lineage>
</organism>
<sequence length="415" mass="46410">MLDRNDSPSDTSGTSNKSQAAFINKLYKMLEDTSIHHLIAWSETGDLFSVTNPTAFSRSVLPQYFKHNNWQSFVRQLNMYGFHKVNDMIHSNLTNENQNWEFRHPYFRRGAIEDLKNIKRKSAKSRHHSQLNPSASFSNDTDDSLYGPIYKHILHIEERLRNVSRAYEVLYNETSNLKSVVAGQQEVMLSMADILSVLYHSDGDNKDQLQVNNSDIADRLASLRKLLKPIDDSLMSRIDTSQGTPMSPSPSHTQPMWRSIPVPSPSSTNSRSEAIVLACPKVTGTHERLPPIQTMSNTNSDDAESPTLRPPAGYNVSVERRASGNGPISPIHDHVLAPINTTPPQVSESFTIAKEEHSGARSPATFLTLGTHSQLLNPAPPSQRNSTSMKRSDLAMDVDRQGVKRPRDTGVDRTT</sequence>
<evidence type="ECO:0000256" key="6">
    <source>
        <dbReference type="ARBA" id="ARBA00023242"/>
    </source>
</evidence>
<evidence type="ECO:0000313" key="10">
    <source>
        <dbReference type="EMBL" id="ORY94629.1"/>
    </source>
</evidence>
<feature type="domain" description="HSF-type DNA-binding" evidence="9">
    <location>
        <begin position="18"/>
        <end position="121"/>
    </location>
</feature>
<dbReference type="EMBL" id="MCGN01000007">
    <property type="protein sequence ID" value="ORY94629.1"/>
    <property type="molecule type" value="Genomic_DNA"/>
</dbReference>
<evidence type="ECO:0000256" key="3">
    <source>
        <dbReference type="ARBA" id="ARBA00023015"/>
    </source>
</evidence>
<dbReference type="FunFam" id="1.10.10.10:FF:000027">
    <property type="entry name" value="Heat shock transcription factor 1"/>
    <property type="match status" value="1"/>
</dbReference>
<comment type="caution">
    <text evidence="10">The sequence shown here is derived from an EMBL/GenBank/DDBJ whole genome shotgun (WGS) entry which is preliminary data.</text>
</comment>
<dbReference type="AlphaFoldDB" id="A0A1X2H7S5"/>
<dbReference type="GO" id="GO:0003700">
    <property type="term" value="F:DNA-binding transcription factor activity"/>
    <property type="evidence" value="ECO:0007669"/>
    <property type="project" value="InterPro"/>
</dbReference>
<dbReference type="SUPFAM" id="SSF46785">
    <property type="entry name" value="Winged helix' DNA-binding domain"/>
    <property type="match status" value="1"/>
</dbReference>
<dbReference type="GO" id="GO:0005634">
    <property type="term" value="C:nucleus"/>
    <property type="evidence" value="ECO:0007669"/>
    <property type="project" value="UniProtKB-SubCell"/>
</dbReference>
<gene>
    <name evidence="10" type="ORF">BCR43DRAFT_327151</name>
</gene>
<keyword evidence="11" id="KW-1185">Reference proteome</keyword>
<name>A0A1X2H7S5_SYNRA</name>
<keyword evidence="5" id="KW-0804">Transcription</keyword>
<evidence type="ECO:0000256" key="8">
    <source>
        <dbReference type="SAM" id="MobiDB-lite"/>
    </source>
</evidence>
<evidence type="ECO:0000256" key="4">
    <source>
        <dbReference type="ARBA" id="ARBA00023125"/>
    </source>
</evidence>
<dbReference type="InterPro" id="IPR036390">
    <property type="entry name" value="WH_DNA-bd_sf"/>
</dbReference>
<evidence type="ECO:0000259" key="9">
    <source>
        <dbReference type="SMART" id="SM00415"/>
    </source>
</evidence>
<dbReference type="SMART" id="SM00415">
    <property type="entry name" value="HSF"/>
    <property type="match status" value="1"/>
</dbReference>
<dbReference type="GO" id="GO:0043565">
    <property type="term" value="F:sequence-specific DNA binding"/>
    <property type="evidence" value="ECO:0007669"/>
    <property type="project" value="InterPro"/>
</dbReference>
<keyword evidence="4 10" id="KW-0238">DNA-binding</keyword>
<dbReference type="STRING" id="13706.A0A1X2H7S5"/>
<accession>A0A1X2H7S5</accession>
<dbReference type="OrthoDB" id="60033at2759"/>
<keyword evidence="3" id="KW-0805">Transcription regulation</keyword>